<reference evidence="1 2" key="1">
    <citation type="journal article" date="2023" name="IMA Fungus">
        <title>Comparative genomic study of the Penicillium genus elucidates a diverse pangenome and 15 lateral gene transfer events.</title>
        <authorList>
            <person name="Petersen C."/>
            <person name="Sorensen T."/>
            <person name="Nielsen M.R."/>
            <person name="Sondergaard T.E."/>
            <person name="Sorensen J.L."/>
            <person name="Fitzpatrick D.A."/>
            <person name="Frisvad J.C."/>
            <person name="Nielsen K.L."/>
        </authorList>
    </citation>
    <scope>NUCLEOTIDE SEQUENCE [LARGE SCALE GENOMIC DNA]</scope>
    <source>
        <strain evidence="1 2">IBT 3361</strain>
    </source>
</reference>
<organism evidence="1 2">
    <name type="scientific">Penicillium chrysogenum</name>
    <name type="common">Penicillium notatum</name>
    <dbReference type="NCBI Taxonomy" id="5076"/>
    <lineage>
        <taxon>Eukaryota</taxon>
        <taxon>Fungi</taxon>
        <taxon>Dikarya</taxon>
        <taxon>Ascomycota</taxon>
        <taxon>Pezizomycotina</taxon>
        <taxon>Eurotiomycetes</taxon>
        <taxon>Eurotiomycetidae</taxon>
        <taxon>Eurotiales</taxon>
        <taxon>Aspergillaceae</taxon>
        <taxon>Penicillium</taxon>
        <taxon>Penicillium chrysogenum species complex</taxon>
    </lineage>
</organism>
<keyword evidence="2" id="KW-1185">Reference proteome</keyword>
<evidence type="ECO:0000313" key="1">
    <source>
        <dbReference type="EMBL" id="KAJ5268827.1"/>
    </source>
</evidence>
<protein>
    <submittedName>
        <fullName evidence="1">Uncharacterized protein</fullName>
    </submittedName>
</protein>
<name>A0ABQ8WG59_PENCH</name>
<dbReference type="Proteomes" id="UP001220256">
    <property type="component" value="Unassembled WGS sequence"/>
</dbReference>
<dbReference type="EMBL" id="JAPVEB010000003">
    <property type="protein sequence ID" value="KAJ5268827.1"/>
    <property type="molecule type" value="Genomic_DNA"/>
</dbReference>
<sequence>MCRPIFTNQRLAVIATECAVLAVPHNVAGMIDRESQQRAIGAQLDSDDWRGKLAAVFMLSVALGARSWDTIQLS</sequence>
<accession>A0ABQ8WG59</accession>
<comment type="caution">
    <text evidence="1">The sequence shown here is derived from an EMBL/GenBank/DDBJ whole genome shotgun (WGS) entry which is preliminary data.</text>
</comment>
<evidence type="ECO:0000313" key="2">
    <source>
        <dbReference type="Proteomes" id="UP001220256"/>
    </source>
</evidence>
<gene>
    <name evidence="1" type="ORF">N7505_004585</name>
</gene>
<proteinExistence type="predicted"/>